<dbReference type="Proteomes" id="UP000309215">
    <property type="component" value="Unassembled WGS sequence"/>
</dbReference>
<evidence type="ECO:0000313" key="2">
    <source>
        <dbReference type="EMBL" id="TKC93658.1"/>
    </source>
</evidence>
<comment type="caution">
    <text evidence="2">The sequence shown here is derived from an EMBL/GenBank/DDBJ whole genome shotgun (WGS) entry which is preliminary data.</text>
</comment>
<reference evidence="2 3" key="1">
    <citation type="submission" date="2019-04" db="EMBL/GenBank/DDBJ databases">
        <authorList>
            <person name="Li Y."/>
            <person name="Wang J."/>
        </authorList>
    </citation>
    <scope>NUCLEOTIDE SEQUENCE [LARGE SCALE GENOMIC DNA]</scope>
    <source>
        <strain evidence="2 3">DSM 14668</strain>
    </source>
</reference>
<feature type="signal peptide" evidence="1">
    <location>
        <begin position="1"/>
        <end position="27"/>
    </location>
</feature>
<sequence length="158" mass="16473">MRKLIRPTLCGTVVAAASLACGPEARAALEVAAGSIGPDGALLLEFREPDVPARRSIRYIVMSRMTAVYVCVTSSGGAVPAMRATVSRHVLEVRPFDSNPAGAVEGTIMTAAPDAPPLACPVNTALTIAAVRYDDISVVSRHGWAAVSPISWEPIPLP</sequence>
<protein>
    <recommendedName>
        <fullName evidence="4">Secreted protein</fullName>
    </recommendedName>
</protein>
<gene>
    <name evidence="2" type="ORF">E8A74_49295</name>
</gene>
<keyword evidence="1" id="KW-0732">Signal</keyword>
<keyword evidence="3" id="KW-1185">Reference proteome</keyword>
<dbReference type="AlphaFoldDB" id="A0A4U1IIJ4"/>
<dbReference type="EMBL" id="SSMQ01000119">
    <property type="protein sequence ID" value="TKC93658.1"/>
    <property type="molecule type" value="Genomic_DNA"/>
</dbReference>
<proteinExistence type="predicted"/>
<organism evidence="2 3">
    <name type="scientific">Polyangium fumosum</name>
    <dbReference type="NCBI Taxonomy" id="889272"/>
    <lineage>
        <taxon>Bacteria</taxon>
        <taxon>Pseudomonadati</taxon>
        <taxon>Myxococcota</taxon>
        <taxon>Polyangia</taxon>
        <taxon>Polyangiales</taxon>
        <taxon>Polyangiaceae</taxon>
        <taxon>Polyangium</taxon>
    </lineage>
</organism>
<name>A0A4U1IIJ4_9BACT</name>
<evidence type="ECO:0000256" key="1">
    <source>
        <dbReference type="SAM" id="SignalP"/>
    </source>
</evidence>
<evidence type="ECO:0008006" key="4">
    <source>
        <dbReference type="Google" id="ProtNLM"/>
    </source>
</evidence>
<accession>A0A4U1IIJ4</accession>
<dbReference type="RefSeq" id="WP_136936163.1">
    <property type="nucleotide sequence ID" value="NZ_SSMQ01000119.1"/>
</dbReference>
<dbReference type="PROSITE" id="PS51257">
    <property type="entry name" value="PROKAR_LIPOPROTEIN"/>
    <property type="match status" value="1"/>
</dbReference>
<evidence type="ECO:0000313" key="3">
    <source>
        <dbReference type="Proteomes" id="UP000309215"/>
    </source>
</evidence>
<feature type="chain" id="PRO_5020575963" description="Secreted protein" evidence="1">
    <location>
        <begin position="28"/>
        <end position="158"/>
    </location>
</feature>